<dbReference type="InterPro" id="IPR011711">
    <property type="entry name" value="GntR_C"/>
</dbReference>
<keyword evidence="3" id="KW-0804">Transcription</keyword>
<dbReference type="PANTHER" id="PTHR43537:SF5">
    <property type="entry name" value="UXU OPERON TRANSCRIPTIONAL REGULATOR"/>
    <property type="match status" value="1"/>
</dbReference>
<dbReference type="SMART" id="SM00895">
    <property type="entry name" value="FCD"/>
    <property type="match status" value="1"/>
</dbReference>
<reference evidence="5 6" key="1">
    <citation type="submission" date="2015-03" db="EMBL/GenBank/DDBJ databases">
        <authorList>
            <person name="Urmite Genomes"/>
        </authorList>
    </citation>
    <scope>NUCLEOTIDE SEQUENCE [LARGE SCALE GENOMIC DNA]</scope>
    <source>
        <strain evidence="5 6">CSUR P1491</strain>
    </source>
</reference>
<dbReference type="InterPro" id="IPR008920">
    <property type="entry name" value="TF_FadR/GntR_C"/>
</dbReference>
<dbReference type="Proteomes" id="UP000199251">
    <property type="component" value="Unassembled WGS sequence"/>
</dbReference>
<proteinExistence type="predicted"/>
<feature type="domain" description="GntR C-terminal" evidence="4">
    <location>
        <begin position="1"/>
        <end position="125"/>
    </location>
</feature>
<evidence type="ECO:0000259" key="4">
    <source>
        <dbReference type="SMART" id="SM00895"/>
    </source>
</evidence>
<organism evidence="5 6">
    <name type="scientific">Mycobacterium lentiflavum</name>
    <dbReference type="NCBI Taxonomy" id="141349"/>
    <lineage>
        <taxon>Bacteria</taxon>
        <taxon>Bacillati</taxon>
        <taxon>Actinomycetota</taxon>
        <taxon>Actinomycetes</taxon>
        <taxon>Mycobacteriales</taxon>
        <taxon>Mycobacteriaceae</taxon>
        <taxon>Mycobacterium</taxon>
        <taxon>Mycobacterium simiae complex</taxon>
    </lineage>
</organism>
<evidence type="ECO:0000256" key="2">
    <source>
        <dbReference type="ARBA" id="ARBA00023125"/>
    </source>
</evidence>
<gene>
    <name evidence="5" type="ORF">BN1232_05714</name>
</gene>
<keyword evidence="2" id="KW-0238">DNA-binding</keyword>
<dbReference type="Gene3D" id="1.20.120.530">
    <property type="entry name" value="GntR ligand-binding domain-like"/>
    <property type="match status" value="1"/>
</dbReference>
<name>A0A0E4H261_MYCLN</name>
<sequence>MLEGTSAAAAAGRIRESSNDAERGRLVDQMARWHKWADAAAGYDKEEYAEHNQQFHEFIIHLSGNQFLVKFWEGFQLPLQRLRLIRHYRPGDLEASIDEHLRIAGSILAGDGRAAECYARNHTNRVAAGIYALSDHEFNLIFNPGITSALADRYPDTT</sequence>
<evidence type="ECO:0000256" key="3">
    <source>
        <dbReference type="ARBA" id="ARBA00023163"/>
    </source>
</evidence>
<dbReference type="GO" id="GO:0003677">
    <property type="term" value="F:DNA binding"/>
    <property type="evidence" value="ECO:0007669"/>
    <property type="project" value="UniProtKB-KW"/>
</dbReference>
<evidence type="ECO:0000313" key="6">
    <source>
        <dbReference type="Proteomes" id="UP000199251"/>
    </source>
</evidence>
<protein>
    <submittedName>
        <fullName evidence="5">Transcriptional regulator NanR</fullName>
    </submittedName>
</protein>
<dbReference type="EMBL" id="CTEE01000001">
    <property type="protein sequence ID" value="CQD22714.1"/>
    <property type="molecule type" value="Genomic_DNA"/>
</dbReference>
<dbReference type="STRING" id="141349.BN1232_05714"/>
<dbReference type="SUPFAM" id="SSF48008">
    <property type="entry name" value="GntR ligand-binding domain-like"/>
    <property type="match status" value="1"/>
</dbReference>
<dbReference type="AlphaFoldDB" id="A0A0E4H261"/>
<dbReference type="Pfam" id="PF07729">
    <property type="entry name" value="FCD"/>
    <property type="match status" value="1"/>
</dbReference>
<dbReference type="PANTHER" id="PTHR43537">
    <property type="entry name" value="TRANSCRIPTIONAL REGULATOR, GNTR FAMILY"/>
    <property type="match status" value="1"/>
</dbReference>
<accession>A0A0E4H261</accession>
<evidence type="ECO:0000313" key="5">
    <source>
        <dbReference type="EMBL" id="CQD22714.1"/>
    </source>
</evidence>
<keyword evidence="1" id="KW-0805">Transcription regulation</keyword>
<evidence type="ECO:0000256" key="1">
    <source>
        <dbReference type="ARBA" id="ARBA00023015"/>
    </source>
</evidence>